<accession>A0A0L0UJP3</accession>
<evidence type="ECO:0000256" key="1">
    <source>
        <dbReference type="SAM" id="MobiDB-lite"/>
    </source>
</evidence>
<dbReference type="AlphaFoldDB" id="A0A0L0UJP3"/>
<dbReference type="Proteomes" id="UP000054564">
    <property type="component" value="Unassembled WGS sequence"/>
</dbReference>
<reference evidence="3" key="1">
    <citation type="submission" date="2014-03" db="EMBL/GenBank/DDBJ databases">
        <title>The Genome Sequence of Puccinia striiformis f. sp. tritici PST-78.</title>
        <authorList>
            <consortium name="The Broad Institute Genome Sequencing Platform"/>
            <person name="Cuomo C."/>
            <person name="Hulbert S."/>
            <person name="Chen X."/>
            <person name="Walker B."/>
            <person name="Young S.K."/>
            <person name="Zeng Q."/>
            <person name="Gargeya S."/>
            <person name="Fitzgerald M."/>
            <person name="Haas B."/>
            <person name="Abouelleil A."/>
            <person name="Alvarado L."/>
            <person name="Arachchi H.M."/>
            <person name="Berlin A.M."/>
            <person name="Chapman S.B."/>
            <person name="Goldberg J."/>
            <person name="Griggs A."/>
            <person name="Gujja S."/>
            <person name="Hansen M."/>
            <person name="Howarth C."/>
            <person name="Imamovic A."/>
            <person name="Larimer J."/>
            <person name="McCowan C."/>
            <person name="Montmayeur A."/>
            <person name="Murphy C."/>
            <person name="Neiman D."/>
            <person name="Pearson M."/>
            <person name="Priest M."/>
            <person name="Roberts A."/>
            <person name="Saif S."/>
            <person name="Shea T."/>
            <person name="Sisk P."/>
            <person name="Sykes S."/>
            <person name="Wortman J."/>
            <person name="Nusbaum C."/>
            <person name="Birren B."/>
        </authorList>
    </citation>
    <scope>NUCLEOTIDE SEQUENCE [LARGE SCALE GENOMIC DNA]</scope>
    <source>
        <strain evidence="3">race PST-78</strain>
    </source>
</reference>
<proteinExistence type="predicted"/>
<name>A0A0L0UJP3_9BASI</name>
<gene>
    <name evidence="2" type="ORF">PSTG_19301</name>
</gene>
<evidence type="ECO:0000313" key="3">
    <source>
        <dbReference type="Proteomes" id="UP000054564"/>
    </source>
</evidence>
<comment type="caution">
    <text evidence="2">The sequence shown here is derived from an EMBL/GenBank/DDBJ whole genome shotgun (WGS) entry which is preliminary data.</text>
</comment>
<organism evidence="2 3">
    <name type="scientific">Puccinia striiformis f. sp. tritici PST-78</name>
    <dbReference type="NCBI Taxonomy" id="1165861"/>
    <lineage>
        <taxon>Eukaryota</taxon>
        <taxon>Fungi</taxon>
        <taxon>Dikarya</taxon>
        <taxon>Basidiomycota</taxon>
        <taxon>Pucciniomycotina</taxon>
        <taxon>Pucciniomycetes</taxon>
        <taxon>Pucciniales</taxon>
        <taxon>Pucciniaceae</taxon>
        <taxon>Puccinia</taxon>
    </lineage>
</organism>
<feature type="region of interest" description="Disordered" evidence="1">
    <location>
        <begin position="85"/>
        <end position="115"/>
    </location>
</feature>
<protein>
    <submittedName>
        <fullName evidence="2">Uncharacterized protein</fullName>
    </submittedName>
</protein>
<dbReference type="EMBL" id="AJIL01005871">
    <property type="protein sequence ID" value="KNE87317.1"/>
    <property type="molecule type" value="Genomic_DNA"/>
</dbReference>
<keyword evidence="3" id="KW-1185">Reference proteome</keyword>
<sequence>MPLIPFGARVVVHRPESLKVSPTGVELLFLGFEPNSDAARFYDFLVHRIVISRDYVVPNIEVDAGSVVVKKDVKSLPNVVQHATKKSSTSYARLPGGYSSSSSSDSSGDKPSVYD</sequence>
<evidence type="ECO:0000313" key="2">
    <source>
        <dbReference type="EMBL" id="KNE87317.1"/>
    </source>
</evidence>